<feature type="domain" description="Dynamin-type G" evidence="10">
    <location>
        <begin position="494"/>
        <end position="782"/>
    </location>
</feature>
<reference evidence="11 12" key="1">
    <citation type="submission" date="2015-12" db="EMBL/GenBank/DDBJ databases">
        <title>Draft genome sequence of Moniliophthora roreri, the causal agent of frosty pod rot of cacao.</title>
        <authorList>
            <person name="Aime M.C."/>
            <person name="Diaz-Valderrama J.R."/>
            <person name="Kijpornyongpan T."/>
            <person name="Phillips-Mora W."/>
        </authorList>
    </citation>
    <scope>NUCLEOTIDE SEQUENCE [LARGE SCALE GENOMIC DNA]</scope>
    <source>
        <strain evidence="11 12">MCA 2952</strain>
    </source>
</reference>
<evidence type="ECO:0000256" key="7">
    <source>
        <dbReference type="RuleBase" id="RU361168"/>
    </source>
</evidence>
<keyword evidence="6 7" id="KW-0326">Glycosidase</keyword>
<dbReference type="CDD" id="cd14792">
    <property type="entry name" value="GH27"/>
    <property type="match status" value="1"/>
</dbReference>
<keyword evidence="4 9" id="KW-0732">Signal</keyword>
<sequence>MLKSLAIAVTLIVHSVRDVQALDNGVGRLPALGYNTWNAYQCNIDEELMLTTAKLMKELGLLDVGYNYVNIDDCYSEKNRSADGFIVEDHIRFKSGMKNLTDQIHELGFKAGIYSDSGWFTCAGYPGSFQNEDRDIKTFSDWGFDYLKYDNCTIPYDSIIREGIVGKYQRMADAIANLAKETGNPPILFSLCEWGWSQVWIWGKQFGQSWRTTGDIAPRWESLAAIINFNSFLTTSTDFYGHNDLDMLQLGNGGLTFDESKSHFTAWALMKSPLLIGTNMSAITPEILGILKNTEILAINQDAVVGESISPFRWGVNPDWTYNETYPAQYWSGRSENGSVFMLLNTLNETASMFFNLTESPWIRAGRQYSVRDLWAHTDNGTAVRNFTAENVPPHGVVALLLKDAGDEPDGLFPECSLRLGLGVVTRTITSSQKRSRAKDSLSFKSLPPAPHLPPYSPRSPQMSSGISTTSYASRRKELLALVNQLRAVGAQGDLDLPRITIIGNQSAGKSSVVEAISRISLPRDAGTCTRCPIDCRLSSTSSGWSCRISIREEYDEQGKGLDEIKEIPFGGVIIDKSEVERALRRAQFAVLNPKIRRKAILSSTLEQLPSLITSTSTKTNSFSRNIVCVDLEGPDLTDFSFIDLPGLIQNAPEEETIALVEDLVLSHVEGNCLILVALPMTDDIENQKALRLARQVDPTGKRTIGVMTKPDMLGPGSKKALELWLGVIEGLPMDTIALLEEIFFKTTAPWSKSAHSYRFGTSNLSKALSRHLIKIIDDSLPGIKKETSKQLESCREGLRSLPTPIEEEPATYILNEVIAFCSEFNQFVKGGSGANARLIQDHRRAYEIFKLDIRKSAPNFVPYTDQEEKGLIRTVEEPDKMVSDQERFNLTKMRRHIKMHVICSAVDASCHRTWPKSIDACFNFVSQSTTNLLNELVNQHFAWHARLHSDIRSVFFHFYFIKLMVDMSSNFVSELKQQFYESCLVFLTSALKVEESPFTQNTHYMQTATDKWHTRYRMLRAEKDQESESDSAEKQKRPRGDPIVTGRPEKIARSTTSATPRSQPTPSSSGSSSNLATPPDQPFRFGGQAPTSAIVFNPEPVTPVAGDSEAVVKLSSTQRGLTQEDVNEIMSTLAKHGFTDFTGFTVDDLEKRGVHVGI</sequence>
<dbReference type="Pfam" id="PF16499">
    <property type="entry name" value="Melibiase_2"/>
    <property type="match status" value="1"/>
</dbReference>
<gene>
    <name evidence="11" type="ORF">WG66_927</name>
</gene>
<dbReference type="Pfam" id="PF01031">
    <property type="entry name" value="Dynamin_M"/>
    <property type="match status" value="1"/>
</dbReference>
<dbReference type="InterPro" id="IPR013780">
    <property type="entry name" value="Glyco_hydro_b"/>
</dbReference>
<dbReference type="GO" id="GO:0003924">
    <property type="term" value="F:GTPase activity"/>
    <property type="evidence" value="ECO:0007669"/>
    <property type="project" value="InterPro"/>
</dbReference>
<organism evidence="11 12">
    <name type="scientific">Moniliophthora roreri</name>
    <name type="common">Frosty pod rot fungus</name>
    <name type="synonym">Monilia roreri</name>
    <dbReference type="NCBI Taxonomy" id="221103"/>
    <lineage>
        <taxon>Eukaryota</taxon>
        <taxon>Fungi</taxon>
        <taxon>Dikarya</taxon>
        <taxon>Basidiomycota</taxon>
        <taxon>Agaricomycotina</taxon>
        <taxon>Agaricomycetes</taxon>
        <taxon>Agaricomycetidae</taxon>
        <taxon>Agaricales</taxon>
        <taxon>Marasmiineae</taxon>
        <taxon>Marasmiaceae</taxon>
        <taxon>Moniliophthora</taxon>
    </lineage>
</organism>
<feature type="compositionally biased region" description="Basic and acidic residues" evidence="8">
    <location>
        <begin position="1023"/>
        <end position="1041"/>
    </location>
</feature>
<dbReference type="InterPro" id="IPR027417">
    <property type="entry name" value="P-loop_NTPase"/>
</dbReference>
<dbReference type="PANTHER" id="PTHR11452:SF61">
    <property type="entry name" value="ALPHA-GALACTOSIDASE B-RELATED"/>
    <property type="match status" value="1"/>
</dbReference>
<dbReference type="GO" id="GO:0005525">
    <property type="term" value="F:GTP binding"/>
    <property type="evidence" value="ECO:0007669"/>
    <property type="project" value="InterPro"/>
</dbReference>
<dbReference type="Gene3D" id="2.60.40.1180">
    <property type="entry name" value="Golgi alpha-mannosidase II"/>
    <property type="match status" value="1"/>
</dbReference>
<dbReference type="InterPro" id="IPR030381">
    <property type="entry name" value="G_DYNAMIN_dom"/>
</dbReference>
<dbReference type="Gene3D" id="1.20.120.1240">
    <property type="entry name" value="Dynamin, middle domain"/>
    <property type="match status" value="1"/>
</dbReference>
<dbReference type="EMBL" id="LATX01000326">
    <property type="protein sequence ID" value="KTB46501.1"/>
    <property type="molecule type" value="Genomic_DNA"/>
</dbReference>
<evidence type="ECO:0000313" key="11">
    <source>
        <dbReference type="EMBL" id="KTB46501.1"/>
    </source>
</evidence>
<dbReference type="InterPro" id="IPR001401">
    <property type="entry name" value="Dynamin_GTPase"/>
</dbReference>
<dbReference type="Pfam" id="PF00350">
    <property type="entry name" value="Dynamin_N"/>
    <property type="match status" value="1"/>
</dbReference>
<dbReference type="InterPro" id="IPR013785">
    <property type="entry name" value="Aldolase_TIM"/>
</dbReference>
<dbReference type="PRINTS" id="PR00740">
    <property type="entry name" value="GLHYDRLASE27"/>
</dbReference>
<evidence type="ECO:0000256" key="9">
    <source>
        <dbReference type="SAM" id="SignalP"/>
    </source>
</evidence>
<dbReference type="PROSITE" id="PS51718">
    <property type="entry name" value="G_DYNAMIN_2"/>
    <property type="match status" value="1"/>
</dbReference>
<dbReference type="AlphaFoldDB" id="A0A0W0GD54"/>
<dbReference type="Pfam" id="PF17801">
    <property type="entry name" value="Melibiase_C"/>
    <property type="match status" value="1"/>
</dbReference>
<dbReference type="SUPFAM" id="SSF51445">
    <property type="entry name" value="(Trans)glycosidases"/>
    <property type="match status" value="1"/>
</dbReference>
<feature type="region of interest" description="Disordered" evidence="8">
    <location>
        <begin position="433"/>
        <end position="469"/>
    </location>
</feature>
<feature type="compositionally biased region" description="Low complexity" evidence="8">
    <location>
        <begin position="1055"/>
        <end position="1079"/>
    </location>
</feature>
<dbReference type="eggNOG" id="KOG0446">
    <property type="taxonomic scope" value="Eukaryota"/>
</dbReference>
<feature type="region of interest" description="Disordered" evidence="8">
    <location>
        <begin position="1023"/>
        <end position="1091"/>
    </location>
</feature>
<feature type="signal peptide" evidence="9">
    <location>
        <begin position="1"/>
        <end position="21"/>
    </location>
</feature>
<evidence type="ECO:0000256" key="5">
    <source>
        <dbReference type="ARBA" id="ARBA00022801"/>
    </source>
</evidence>
<comment type="similarity">
    <text evidence="2 7">Belongs to the glycosyl hydrolase 27 family.</text>
</comment>
<dbReference type="Gene3D" id="3.20.20.70">
    <property type="entry name" value="Aldolase class I"/>
    <property type="match status" value="1"/>
</dbReference>
<evidence type="ECO:0000256" key="8">
    <source>
        <dbReference type="SAM" id="MobiDB-lite"/>
    </source>
</evidence>
<comment type="caution">
    <text evidence="11">The sequence shown here is derived from an EMBL/GenBank/DDBJ whole genome shotgun (WGS) entry which is preliminary data.</text>
</comment>
<dbReference type="GO" id="GO:0004557">
    <property type="term" value="F:alpha-galactosidase activity"/>
    <property type="evidence" value="ECO:0007669"/>
    <property type="project" value="UniProtKB-EC"/>
</dbReference>
<evidence type="ECO:0000313" key="12">
    <source>
        <dbReference type="Proteomes" id="UP000054988"/>
    </source>
</evidence>
<evidence type="ECO:0000256" key="3">
    <source>
        <dbReference type="ARBA" id="ARBA00012755"/>
    </source>
</evidence>
<feature type="compositionally biased region" description="Pro residues" evidence="8">
    <location>
        <begin position="448"/>
        <end position="458"/>
    </location>
</feature>
<protein>
    <recommendedName>
        <fullName evidence="3 7">Alpha-galactosidase</fullName>
        <ecNumber evidence="3 7">3.2.1.22</ecNumber>
    </recommendedName>
    <alternativeName>
        <fullName evidence="7">Melibiase</fullName>
    </alternativeName>
</protein>
<dbReference type="SMART" id="SM00053">
    <property type="entry name" value="DYNc"/>
    <property type="match status" value="1"/>
</dbReference>
<evidence type="ECO:0000256" key="2">
    <source>
        <dbReference type="ARBA" id="ARBA00009743"/>
    </source>
</evidence>
<dbReference type="Proteomes" id="UP000054988">
    <property type="component" value="Unassembled WGS sequence"/>
</dbReference>
<dbReference type="Gene3D" id="3.40.50.300">
    <property type="entry name" value="P-loop containing nucleotide triphosphate hydrolases"/>
    <property type="match status" value="1"/>
</dbReference>
<evidence type="ECO:0000256" key="6">
    <source>
        <dbReference type="ARBA" id="ARBA00023295"/>
    </source>
</evidence>
<dbReference type="InterPro" id="IPR017853">
    <property type="entry name" value="GH"/>
</dbReference>
<dbReference type="InterPro" id="IPR041233">
    <property type="entry name" value="Melibiase_C"/>
</dbReference>
<keyword evidence="7" id="KW-1015">Disulfide bond</keyword>
<dbReference type="CDD" id="cd08771">
    <property type="entry name" value="DLP_1"/>
    <property type="match status" value="1"/>
</dbReference>
<dbReference type="InterPro" id="IPR002241">
    <property type="entry name" value="Glyco_hydro_27"/>
</dbReference>
<dbReference type="PANTHER" id="PTHR11452">
    <property type="entry name" value="ALPHA-GALACTOSIDASE/ALPHA-N-ACETYLGALACTOSAMINIDASE"/>
    <property type="match status" value="1"/>
</dbReference>
<dbReference type="SUPFAM" id="SSF51011">
    <property type="entry name" value="Glycosyl hydrolase domain"/>
    <property type="match status" value="1"/>
</dbReference>
<dbReference type="InterPro" id="IPR045063">
    <property type="entry name" value="Dynamin_N"/>
</dbReference>
<dbReference type="InterPro" id="IPR000375">
    <property type="entry name" value="Dynamin_stalk"/>
</dbReference>
<keyword evidence="5 7" id="KW-0378">Hydrolase</keyword>
<accession>A0A0W0GD54</accession>
<proteinExistence type="inferred from homology"/>
<evidence type="ECO:0000259" key="10">
    <source>
        <dbReference type="PROSITE" id="PS51718"/>
    </source>
</evidence>
<comment type="catalytic activity">
    <reaction evidence="1 7">
        <text>Hydrolysis of terminal, non-reducing alpha-D-galactose residues in alpha-D-galactosides, including galactose oligosaccharides, galactomannans and galactolipids.</text>
        <dbReference type="EC" id="3.2.1.22"/>
    </reaction>
</comment>
<evidence type="ECO:0000256" key="4">
    <source>
        <dbReference type="ARBA" id="ARBA00022729"/>
    </source>
</evidence>
<dbReference type="EC" id="3.2.1.22" evidence="3 7"/>
<dbReference type="SUPFAM" id="SSF52540">
    <property type="entry name" value="P-loop containing nucleoside triphosphate hydrolases"/>
    <property type="match status" value="1"/>
</dbReference>
<name>A0A0W0GD54_MONRR</name>
<evidence type="ECO:0000256" key="1">
    <source>
        <dbReference type="ARBA" id="ARBA00001255"/>
    </source>
</evidence>
<dbReference type="GO" id="GO:0005975">
    <property type="term" value="P:carbohydrate metabolic process"/>
    <property type="evidence" value="ECO:0007669"/>
    <property type="project" value="InterPro"/>
</dbReference>
<feature type="chain" id="PRO_5006902571" description="Alpha-galactosidase" evidence="9">
    <location>
        <begin position="22"/>
        <end position="1159"/>
    </location>
</feature>